<keyword evidence="4" id="KW-1185">Reference proteome</keyword>
<feature type="compositionally biased region" description="Low complexity" evidence="1">
    <location>
        <begin position="148"/>
        <end position="175"/>
    </location>
</feature>
<proteinExistence type="predicted"/>
<organism evidence="3 4">
    <name type="scientific">Dissophora globulifera</name>
    <dbReference type="NCBI Taxonomy" id="979702"/>
    <lineage>
        <taxon>Eukaryota</taxon>
        <taxon>Fungi</taxon>
        <taxon>Fungi incertae sedis</taxon>
        <taxon>Mucoromycota</taxon>
        <taxon>Mortierellomycotina</taxon>
        <taxon>Mortierellomycetes</taxon>
        <taxon>Mortierellales</taxon>
        <taxon>Mortierellaceae</taxon>
        <taxon>Dissophora</taxon>
    </lineage>
</organism>
<dbReference type="OrthoDB" id="2413392at2759"/>
<sequence length="775" mass="85481">MPSFLKRLSSMTFKSSGSSQSTKNDVNVATPHPNTSQRPSRRTNIDRNDFAQEVVKRNSMMSNASDLYSSGGHSSQASNSADTTLSSASSLSLSLPAQPSWQQPSDTWEIKSLQDTDSNQQQPVHTITNVTQQKHSDVQAQEHARGYSSSSSSSRWTSVSATSSSASSSTGASDESPTHADMPSVSAQGNEDCIAQKRGDSRSSLSALSHPRCRSMPMLQDFPDSLQNQSMLLSPVAPLDLPPATKRVSMDNLAVASRRPMSDNITSSLHRLSVPSPTLRGKKSRPKSLSSLLLQHEQQVSVAQPRLPHQTKTLRWANRGGIGTNEMMVDLETTGVFVPSSGKRLRAEFVYRTVIQCADEIRYRGLYHRNIFHNPSPKKVISSMIALLTDQDRCDLYSIQCLRIDTVAGLMLNLLSQMSNPVVPYHVMEHYFQQGGSNRSSTLSNRSSIISNSVATRRQSSTVNAGNTGTPMIVVEGTAIHSSEYPFPTNAALPIIPELPPRGPSYVTMAWAREHFDLPAFLDALPAMNRVILLEVLHLCQEILEHQIENRVTLTGLVQQFAPAIFSTVFDQKILETVAGGSRRCSIHGDLITPEEGSRAESHLFMVILVRFLYLTTSSSMPTGFRAANSAYNTFIGINSYNNNYTDDVMEEDTATPASLSVPSSNNGEDPTPVGGKLTYRKSQERLQMVQQEYYNQMELSYQQMEIQKQPSQHFGVYSAAQKQQQKQQMQLQQPQPQYPQSQDTIVPSLAMATMAIRAQHDHLSHVRGVESITA</sequence>
<feature type="compositionally biased region" description="Polar residues" evidence="1">
    <location>
        <begin position="9"/>
        <end position="38"/>
    </location>
</feature>
<dbReference type="Proteomes" id="UP000738325">
    <property type="component" value="Unassembled WGS sequence"/>
</dbReference>
<dbReference type="Gene3D" id="1.10.555.10">
    <property type="entry name" value="Rho GTPase activation protein"/>
    <property type="match status" value="1"/>
</dbReference>
<gene>
    <name evidence="3" type="ORF">BGZ99_008915</name>
</gene>
<protein>
    <recommendedName>
        <fullName evidence="2">Rho-GAP domain-containing protein</fullName>
    </recommendedName>
</protein>
<feature type="region of interest" description="Disordered" evidence="1">
    <location>
        <begin position="716"/>
        <end position="742"/>
    </location>
</feature>
<dbReference type="InterPro" id="IPR000198">
    <property type="entry name" value="RhoGAP_dom"/>
</dbReference>
<feature type="region of interest" description="Disordered" evidence="1">
    <location>
        <begin position="130"/>
        <end position="189"/>
    </location>
</feature>
<feature type="compositionally biased region" description="Low complexity" evidence="1">
    <location>
        <begin position="722"/>
        <end position="742"/>
    </location>
</feature>
<feature type="compositionally biased region" description="Low complexity" evidence="1">
    <location>
        <begin position="69"/>
        <end position="83"/>
    </location>
</feature>
<evidence type="ECO:0000313" key="3">
    <source>
        <dbReference type="EMBL" id="KAG0313392.1"/>
    </source>
</evidence>
<feature type="region of interest" description="Disordered" evidence="1">
    <location>
        <begin position="266"/>
        <end position="290"/>
    </location>
</feature>
<feature type="compositionally biased region" description="Polar residues" evidence="1">
    <location>
        <begin position="59"/>
        <end position="68"/>
    </location>
</feature>
<name>A0A9P6UP66_9FUNG</name>
<dbReference type="InterPro" id="IPR008936">
    <property type="entry name" value="Rho_GTPase_activation_prot"/>
</dbReference>
<dbReference type="GO" id="GO:0007165">
    <property type="term" value="P:signal transduction"/>
    <property type="evidence" value="ECO:0007669"/>
    <property type="project" value="InterPro"/>
</dbReference>
<evidence type="ECO:0000256" key="1">
    <source>
        <dbReference type="SAM" id="MobiDB-lite"/>
    </source>
</evidence>
<dbReference type="PROSITE" id="PS50238">
    <property type="entry name" value="RHOGAP"/>
    <property type="match status" value="1"/>
</dbReference>
<evidence type="ECO:0000259" key="2">
    <source>
        <dbReference type="PROSITE" id="PS50238"/>
    </source>
</evidence>
<feature type="compositionally biased region" description="Polar residues" evidence="1">
    <location>
        <begin position="656"/>
        <end position="669"/>
    </location>
</feature>
<reference evidence="3" key="1">
    <citation type="journal article" date="2020" name="Fungal Divers.">
        <title>Resolving the Mortierellaceae phylogeny through synthesis of multi-gene phylogenetics and phylogenomics.</title>
        <authorList>
            <person name="Vandepol N."/>
            <person name="Liber J."/>
            <person name="Desiro A."/>
            <person name="Na H."/>
            <person name="Kennedy M."/>
            <person name="Barry K."/>
            <person name="Grigoriev I.V."/>
            <person name="Miller A.N."/>
            <person name="O'Donnell K."/>
            <person name="Stajich J.E."/>
            <person name="Bonito G."/>
        </authorList>
    </citation>
    <scope>NUCLEOTIDE SEQUENCE</scope>
    <source>
        <strain evidence="3">REB-010B</strain>
    </source>
</reference>
<feature type="region of interest" description="Disordered" evidence="1">
    <location>
        <begin position="1"/>
        <end position="83"/>
    </location>
</feature>
<evidence type="ECO:0000313" key="4">
    <source>
        <dbReference type="Proteomes" id="UP000738325"/>
    </source>
</evidence>
<dbReference type="AlphaFoldDB" id="A0A9P6UP66"/>
<comment type="caution">
    <text evidence="3">The sequence shown here is derived from an EMBL/GenBank/DDBJ whole genome shotgun (WGS) entry which is preliminary data.</text>
</comment>
<feature type="compositionally biased region" description="Basic and acidic residues" evidence="1">
    <location>
        <begin position="43"/>
        <end position="56"/>
    </location>
</feature>
<feature type="region of interest" description="Disordered" evidence="1">
    <location>
        <begin position="652"/>
        <end position="677"/>
    </location>
</feature>
<dbReference type="EMBL" id="JAAAIP010000717">
    <property type="protein sequence ID" value="KAG0313392.1"/>
    <property type="molecule type" value="Genomic_DNA"/>
</dbReference>
<feature type="compositionally biased region" description="Basic and acidic residues" evidence="1">
    <location>
        <begin position="134"/>
        <end position="145"/>
    </location>
</feature>
<dbReference type="SUPFAM" id="SSF48350">
    <property type="entry name" value="GTPase activation domain, GAP"/>
    <property type="match status" value="1"/>
</dbReference>
<accession>A0A9P6UP66</accession>
<feature type="domain" description="Rho-GAP" evidence="2">
    <location>
        <begin position="329"/>
        <end position="599"/>
    </location>
</feature>